<dbReference type="GO" id="GO:0035999">
    <property type="term" value="P:tetrahydrofolate interconversion"/>
    <property type="evidence" value="ECO:0007669"/>
    <property type="project" value="TreeGrafter"/>
</dbReference>
<dbReference type="GO" id="GO:0046872">
    <property type="term" value="F:metal ion binding"/>
    <property type="evidence" value="ECO:0007669"/>
    <property type="project" value="UniProtKB-KW"/>
</dbReference>
<keyword evidence="4" id="KW-0460">Magnesium</keyword>
<evidence type="ECO:0000256" key="4">
    <source>
        <dbReference type="RuleBase" id="RU361279"/>
    </source>
</evidence>
<dbReference type="EMBL" id="AP017312">
    <property type="protein sequence ID" value="BAU29884.1"/>
    <property type="molecule type" value="Genomic_DNA"/>
</dbReference>
<keyword evidence="5" id="KW-0436">Ligase</keyword>
<dbReference type="InterPro" id="IPR024185">
    <property type="entry name" value="FTHF_cligase-like_sf"/>
</dbReference>
<dbReference type="Pfam" id="PF01812">
    <property type="entry name" value="5-FTHF_cyc-lig"/>
    <property type="match status" value="1"/>
</dbReference>
<comment type="similarity">
    <text evidence="1 4">Belongs to the 5-formyltetrahydrofolate cyclo-ligase family.</text>
</comment>
<accession>A0A0U5BFW4</accession>
<dbReference type="Gene3D" id="3.40.50.10420">
    <property type="entry name" value="NagB/RpiA/CoA transferase-like"/>
    <property type="match status" value="1"/>
</dbReference>
<reference evidence="5 6" key="1">
    <citation type="submission" date="2015-12" db="EMBL/GenBank/DDBJ databases">
        <title>Genome sequence of Aneurinibacillus soli.</title>
        <authorList>
            <person name="Lee J.S."/>
            <person name="Lee K.C."/>
            <person name="Kim K.K."/>
            <person name="Lee B.W."/>
        </authorList>
    </citation>
    <scope>NUCLEOTIDE SEQUENCE [LARGE SCALE GENOMIC DNA]</scope>
    <source>
        <strain evidence="5 6">CB4</strain>
    </source>
</reference>
<evidence type="ECO:0000256" key="2">
    <source>
        <dbReference type="ARBA" id="ARBA00022741"/>
    </source>
</evidence>
<organism evidence="5 6">
    <name type="scientific">Aneurinibacillus soli</name>
    <dbReference type="NCBI Taxonomy" id="1500254"/>
    <lineage>
        <taxon>Bacteria</taxon>
        <taxon>Bacillati</taxon>
        <taxon>Bacillota</taxon>
        <taxon>Bacilli</taxon>
        <taxon>Bacillales</taxon>
        <taxon>Paenibacillaceae</taxon>
        <taxon>Aneurinibacillus group</taxon>
        <taxon>Aneurinibacillus</taxon>
    </lineage>
</organism>
<dbReference type="GO" id="GO:0005524">
    <property type="term" value="F:ATP binding"/>
    <property type="evidence" value="ECO:0007669"/>
    <property type="project" value="UniProtKB-KW"/>
</dbReference>
<keyword evidence="4" id="KW-0479">Metal-binding</keyword>
<keyword evidence="2 4" id="KW-0547">Nucleotide-binding</keyword>
<keyword evidence="6" id="KW-1185">Reference proteome</keyword>
<comment type="catalytic activity">
    <reaction evidence="4">
        <text>(6S)-5-formyl-5,6,7,8-tetrahydrofolate + ATP = (6R)-5,10-methenyltetrahydrofolate + ADP + phosphate</text>
        <dbReference type="Rhea" id="RHEA:10488"/>
        <dbReference type="ChEBI" id="CHEBI:30616"/>
        <dbReference type="ChEBI" id="CHEBI:43474"/>
        <dbReference type="ChEBI" id="CHEBI:57455"/>
        <dbReference type="ChEBI" id="CHEBI:57457"/>
        <dbReference type="ChEBI" id="CHEBI:456216"/>
        <dbReference type="EC" id="6.3.3.2"/>
    </reaction>
</comment>
<dbReference type="PANTHER" id="PTHR23407:SF1">
    <property type="entry name" value="5-FORMYLTETRAHYDROFOLATE CYCLO-LIGASE"/>
    <property type="match status" value="1"/>
</dbReference>
<dbReference type="InterPro" id="IPR037171">
    <property type="entry name" value="NagB/RpiA_transferase-like"/>
</dbReference>
<evidence type="ECO:0000313" key="6">
    <source>
        <dbReference type="Proteomes" id="UP000217696"/>
    </source>
</evidence>
<dbReference type="GO" id="GO:0030272">
    <property type="term" value="F:5-formyltetrahydrofolate cyclo-ligase activity"/>
    <property type="evidence" value="ECO:0007669"/>
    <property type="project" value="UniProtKB-EC"/>
</dbReference>
<keyword evidence="3 4" id="KW-0067">ATP-binding</keyword>
<dbReference type="GO" id="GO:0009396">
    <property type="term" value="P:folic acid-containing compound biosynthetic process"/>
    <property type="evidence" value="ECO:0007669"/>
    <property type="project" value="TreeGrafter"/>
</dbReference>
<name>A0A0U5BFW4_9BACL</name>
<dbReference type="InterPro" id="IPR002698">
    <property type="entry name" value="FTHF_cligase"/>
</dbReference>
<dbReference type="Proteomes" id="UP000217696">
    <property type="component" value="Chromosome"/>
</dbReference>
<evidence type="ECO:0000256" key="3">
    <source>
        <dbReference type="ARBA" id="ARBA00022840"/>
    </source>
</evidence>
<dbReference type="AlphaFoldDB" id="A0A0U5BFW4"/>
<protein>
    <recommendedName>
        <fullName evidence="4">5-formyltetrahydrofolate cyclo-ligase</fullName>
        <ecNumber evidence="4">6.3.3.2</ecNumber>
    </recommendedName>
</protein>
<evidence type="ECO:0000256" key="1">
    <source>
        <dbReference type="ARBA" id="ARBA00010638"/>
    </source>
</evidence>
<proteinExistence type="inferred from homology"/>
<dbReference type="NCBIfam" id="TIGR02727">
    <property type="entry name" value="MTHFS_bact"/>
    <property type="match status" value="1"/>
</dbReference>
<dbReference type="SUPFAM" id="SSF100950">
    <property type="entry name" value="NagB/RpiA/CoA transferase-like"/>
    <property type="match status" value="1"/>
</dbReference>
<dbReference type="PANTHER" id="PTHR23407">
    <property type="entry name" value="ATPASE INHIBITOR/5-FORMYLTETRAHYDROFOLATE CYCLO-LIGASE"/>
    <property type="match status" value="1"/>
</dbReference>
<gene>
    <name evidence="5" type="ORF">CB4_04138</name>
</gene>
<dbReference type="PIRSF" id="PIRSF006806">
    <property type="entry name" value="FTHF_cligase"/>
    <property type="match status" value="1"/>
</dbReference>
<dbReference type="RefSeq" id="WP_096467522.1">
    <property type="nucleotide sequence ID" value="NZ_AP017312.1"/>
</dbReference>
<dbReference type="OrthoDB" id="9801938at2"/>
<comment type="cofactor">
    <cofactor evidence="4">
        <name>Mg(2+)</name>
        <dbReference type="ChEBI" id="CHEBI:18420"/>
    </cofactor>
</comment>
<sequence>MEADKKQEKKRLRHDMLAKRATMEAEERQMKSDAVVRHLLAMPEIQEAERIFTFLSFGDEVNLDTFVDACVESGKQIYIPKTDPTSKQMTLYRFKDWGDLVSGPYGIREPGVTRAGAWCWQGEEFHAIIVPGVAFTPSGLRMGYGGGYYDRFLAALSKKPLLAAVCFDVQMVDSLPFEPHDSRVDRIITEQGVTICSRF</sequence>
<evidence type="ECO:0000313" key="5">
    <source>
        <dbReference type="EMBL" id="BAU29884.1"/>
    </source>
</evidence>
<dbReference type="KEGG" id="asoc:CB4_04138"/>
<dbReference type="EC" id="6.3.3.2" evidence="4"/>